<accession>A0A6A6BBX6</accession>
<keyword evidence="4" id="KW-0539">Nucleus</keyword>
<dbReference type="GeneID" id="54293530"/>
<dbReference type="EMBL" id="ML995488">
    <property type="protein sequence ID" value="KAF2140873.1"/>
    <property type="molecule type" value="Genomic_DNA"/>
</dbReference>
<dbReference type="InterPro" id="IPR052181">
    <property type="entry name" value="5hmC_binding"/>
</dbReference>
<feature type="non-terminal residue" evidence="6">
    <location>
        <position position="169"/>
    </location>
</feature>
<organism evidence="6 7">
    <name type="scientific">Aplosporella prunicola CBS 121167</name>
    <dbReference type="NCBI Taxonomy" id="1176127"/>
    <lineage>
        <taxon>Eukaryota</taxon>
        <taxon>Fungi</taxon>
        <taxon>Dikarya</taxon>
        <taxon>Ascomycota</taxon>
        <taxon>Pezizomycotina</taxon>
        <taxon>Dothideomycetes</taxon>
        <taxon>Dothideomycetes incertae sedis</taxon>
        <taxon>Botryosphaeriales</taxon>
        <taxon>Aplosporellaceae</taxon>
        <taxon>Aplosporella</taxon>
    </lineage>
</organism>
<keyword evidence="3" id="KW-0597">Phosphoprotein</keyword>
<dbReference type="SUPFAM" id="SSF88697">
    <property type="entry name" value="PUA domain-like"/>
    <property type="match status" value="1"/>
</dbReference>
<evidence type="ECO:0000256" key="3">
    <source>
        <dbReference type="ARBA" id="ARBA00022553"/>
    </source>
</evidence>
<dbReference type="InterPro" id="IPR015947">
    <property type="entry name" value="PUA-like_sf"/>
</dbReference>
<protein>
    <recommendedName>
        <fullName evidence="2">Thymocyte nuclear protein 1</fullName>
    </recommendedName>
</protein>
<reference evidence="6" key="1">
    <citation type="journal article" date="2020" name="Stud. Mycol.">
        <title>101 Dothideomycetes genomes: a test case for predicting lifestyles and emergence of pathogens.</title>
        <authorList>
            <person name="Haridas S."/>
            <person name="Albert R."/>
            <person name="Binder M."/>
            <person name="Bloem J."/>
            <person name="Labutti K."/>
            <person name="Salamov A."/>
            <person name="Andreopoulos B."/>
            <person name="Baker S."/>
            <person name="Barry K."/>
            <person name="Bills G."/>
            <person name="Bluhm B."/>
            <person name="Cannon C."/>
            <person name="Castanera R."/>
            <person name="Culley D."/>
            <person name="Daum C."/>
            <person name="Ezra D."/>
            <person name="Gonzalez J."/>
            <person name="Henrissat B."/>
            <person name="Kuo A."/>
            <person name="Liang C."/>
            <person name="Lipzen A."/>
            <person name="Lutzoni F."/>
            <person name="Magnuson J."/>
            <person name="Mondo S."/>
            <person name="Nolan M."/>
            <person name="Ohm R."/>
            <person name="Pangilinan J."/>
            <person name="Park H.-J."/>
            <person name="Ramirez L."/>
            <person name="Alfaro M."/>
            <person name="Sun H."/>
            <person name="Tritt A."/>
            <person name="Yoshinaga Y."/>
            <person name="Zwiers L.-H."/>
            <person name="Turgeon B."/>
            <person name="Goodwin S."/>
            <person name="Spatafora J."/>
            <person name="Crous P."/>
            <person name="Grigoriev I."/>
        </authorList>
    </citation>
    <scope>NUCLEOTIDE SEQUENCE</scope>
    <source>
        <strain evidence="6">CBS 121167</strain>
    </source>
</reference>
<dbReference type="InterPro" id="IPR047197">
    <property type="entry name" value="THYN1-like_EVE"/>
</dbReference>
<name>A0A6A6BBX6_9PEZI</name>
<evidence type="ECO:0000256" key="2">
    <source>
        <dbReference type="ARBA" id="ARBA00014654"/>
    </source>
</evidence>
<sequence>PGGHTYWLMKAEPESRIDKGKDVKFSIDDLAAATEPEAWDGVRNHVAKNNMKAMKKGDLAFFYHSNCKDPGIVGIMEIMEEAQPDESAFDPDHPYYDEKSSRDNPVWYCVKVGFRSKFSDPQSVNLRTIRSLAGEGGMLTDIQLVKLARLSVTKVSKKEWDFILKVAGE</sequence>
<evidence type="ECO:0000256" key="4">
    <source>
        <dbReference type="ARBA" id="ARBA00023242"/>
    </source>
</evidence>
<evidence type="ECO:0000256" key="1">
    <source>
        <dbReference type="ARBA" id="ARBA00004123"/>
    </source>
</evidence>
<proteinExistence type="predicted"/>
<dbReference type="AlphaFoldDB" id="A0A6A6BBX6"/>
<evidence type="ECO:0000259" key="5">
    <source>
        <dbReference type="Pfam" id="PF01878"/>
    </source>
</evidence>
<dbReference type="Pfam" id="PF01878">
    <property type="entry name" value="EVE"/>
    <property type="match status" value="1"/>
</dbReference>
<dbReference type="OrthoDB" id="41445at2759"/>
<gene>
    <name evidence="6" type="ORF">K452DRAFT_200876</name>
</gene>
<keyword evidence="7" id="KW-1185">Reference proteome</keyword>
<dbReference type="Gene3D" id="3.10.590.10">
    <property type="entry name" value="ph1033 like domains"/>
    <property type="match status" value="1"/>
</dbReference>
<dbReference type="PANTHER" id="PTHR14087:SF7">
    <property type="entry name" value="THYMOCYTE NUCLEAR PROTEIN 1"/>
    <property type="match status" value="1"/>
</dbReference>
<dbReference type="PANTHER" id="PTHR14087">
    <property type="entry name" value="THYMOCYTE NUCLEAR PROTEIN 1"/>
    <property type="match status" value="1"/>
</dbReference>
<evidence type="ECO:0000313" key="7">
    <source>
        <dbReference type="Proteomes" id="UP000799438"/>
    </source>
</evidence>
<dbReference type="GO" id="GO:0005634">
    <property type="term" value="C:nucleus"/>
    <property type="evidence" value="ECO:0007669"/>
    <property type="project" value="UniProtKB-SubCell"/>
</dbReference>
<feature type="domain" description="EVE" evidence="5">
    <location>
        <begin position="5"/>
        <end position="165"/>
    </location>
</feature>
<evidence type="ECO:0000313" key="6">
    <source>
        <dbReference type="EMBL" id="KAF2140873.1"/>
    </source>
</evidence>
<feature type="non-terminal residue" evidence="6">
    <location>
        <position position="1"/>
    </location>
</feature>
<dbReference type="RefSeq" id="XP_033396586.1">
    <property type="nucleotide sequence ID" value="XM_033536034.1"/>
</dbReference>
<dbReference type="FunFam" id="3.10.590.10:FF:000003">
    <property type="entry name" value="Thymocyte nuclear protein 1"/>
    <property type="match status" value="1"/>
</dbReference>
<comment type="subcellular location">
    <subcellularLocation>
        <location evidence="1">Nucleus</location>
    </subcellularLocation>
</comment>
<dbReference type="Proteomes" id="UP000799438">
    <property type="component" value="Unassembled WGS sequence"/>
</dbReference>
<dbReference type="InterPro" id="IPR002740">
    <property type="entry name" value="EVE_domain"/>
</dbReference>
<dbReference type="CDD" id="cd21133">
    <property type="entry name" value="EVE"/>
    <property type="match status" value="1"/>
</dbReference>